<gene>
    <name evidence="3" type="ORF">DMC30DRAFT_415483</name>
</gene>
<evidence type="ECO:0000313" key="3">
    <source>
        <dbReference type="EMBL" id="TNY22039.1"/>
    </source>
</evidence>
<evidence type="ECO:0000313" key="4">
    <source>
        <dbReference type="Proteomes" id="UP000311382"/>
    </source>
</evidence>
<comment type="caution">
    <text evidence="3">The sequence shown here is derived from an EMBL/GenBank/DDBJ whole genome shotgun (WGS) entry which is preliminary data.</text>
</comment>
<evidence type="ECO:0000259" key="2">
    <source>
        <dbReference type="SMART" id="SM00577"/>
    </source>
</evidence>
<name>A0A5C5G0Q2_9BASI</name>
<dbReference type="STRING" id="5288.A0A5C5G0Q2"/>
<feature type="region of interest" description="Disordered" evidence="1">
    <location>
        <begin position="319"/>
        <end position="346"/>
    </location>
</feature>
<dbReference type="AlphaFoldDB" id="A0A5C5G0Q2"/>
<feature type="domain" description="FCP1 homology" evidence="2">
    <location>
        <begin position="69"/>
        <end position="261"/>
    </location>
</feature>
<dbReference type="OrthoDB" id="2529877at2759"/>
<dbReference type="Gene3D" id="3.40.50.1000">
    <property type="entry name" value="HAD superfamily/HAD-like"/>
    <property type="match status" value="1"/>
</dbReference>
<dbReference type="EMBL" id="SOZI01000032">
    <property type="protein sequence ID" value="TNY22039.1"/>
    <property type="molecule type" value="Genomic_DNA"/>
</dbReference>
<protein>
    <recommendedName>
        <fullName evidence="2">FCP1 homology domain-containing protein</fullName>
    </recommendedName>
</protein>
<dbReference type="SMART" id="SM00577">
    <property type="entry name" value="CPDc"/>
    <property type="match status" value="1"/>
</dbReference>
<evidence type="ECO:0000256" key="1">
    <source>
        <dbReference type="SAM" id="MobiDB-lite"/>
    </source>
</evidence>
<sequence length="377" mass="40373">MSSPRRTPVRRRGPFDTSSLLGSLPSPGASPRARSEPSVAPPAPSSTYLATVSEPAKTLSPADAAEKLSPLVVVLSLNETLLFRPQRTTKGSVHPIVRPYLATFLSYLCATAAPACTETKGDDKKPSGRPIQLVVYSAARAHNVLTLLRAIGLVPESATTDADGACRPRKGTSAGAGAGKGAGGDVLELVCSRETMGLRDKDYRRDVVTVKDLDKEWDAMGVSHDEGARRTVLLEEEEPAAAAQPHSRLPITAFTVSDPSSALYRRSVRELPTSSSDGSDSALLSTIHLLDLLRLESNAPAALKGGLVRGAENAARRVVREREGKGERDPVSEGEVRNEMARRGRDVCKREGVEVRREWDDKWKEKAQGAAKGDVKA</sequence>
<keyword evidence="4" id="KW-1185">Reference proteome</keyword>
<dbReference type="InterPro" id="IPR023214">
    <property type="entry name" value="HAD_sf"/>
</dbReference>
<dbReference type="Proteomes" id="UP000311382">
    <property type="component" value="Unassembled WGS sequence"/>
</dbReference>
<feature type="region of interest" description="Disordered" evidence="1">
    <location>
        <begin position="160"/>
        <end position="182"/>
    </location>
</feature>
<proteinExistence type="predicted"/>
<organism evidence="3 4">
    <name type="scientific">Rhodotorula diobovata</name>
    <dbReference type="NCBI Taxonomy" id="5288"/>
    <lineage>
        <taxon>Eukaryota</taxon>
        <taxon>Fungi</taxon>
        <taxon>Dikarya</taxon>
        <taxon>Basidiomycota</taxon>
        <taxon>Pucciniomycotina</taxon>
        <taxon>Microbotryomycetes</taxon>
        <taxon>Sporidiobolales</taxon>
        <taxon>Sporidiobolaceae</taxon>
        <taxon>Rhodotorula</taxon>
    </lineage>
</organism>
<accession>A0A5C5G0Q2</accession>
<dbReference type="InterPro" id="IPR004274">
    <property type="entry name" value="FCP1_dom"/>
</dbReference>
<feature type="region of interest" description="Disordered" evidence="1">
    <location>
        <begin position="1"/>
        <end position="47"/>
    </location>
</feature>
<feature type="compositionally biased region" description="Low complexity" evidence="1">
    <location>
        <begin position="18"/>
        <end position="38"/>
    </location>
</feature>
<reference evidence="3 4" key="1">
    <citation type="submission" date="2019-03" db="EMBL/GenBank/DDBJ databases">
        <title>Rhodosporidium diobovatum UCD-FST 08-225 genome sequencing, assembly, and annotation.</title>
        <authorList>
            <person name="Fakankun I.U."/>
            <person name="Fristensky B."/>
            <person name="Levin D.B."/>
        </authorList>
    </citation>
    <scope>NUCLEOTIDE SEQUENCE [LARGE SCALE GENOMIC DNA]</scope>
    <source>
        <strain evidence="3 4">UCD-FST 08-225</strain>
    </source>
</reference>